<name>C5CL10_VARPS</name>
<dbReference type="KEGG" id="vap:Vapar_4555"/>
<gene>
    <name evidence="1" type="ordered locus">Vapar_4555</name>
</gene>
<accession>C5CL10</accession>
<proteinExistence type="predicted"/>
<sequence>MPPSDDEPTFAHSVLSQRLTRHGVTVQVEIYEDGEGKWILEVVDAQNASHVWDDHFESDHQALAEAIRALEEETVEFMAAPAKPDSLH</sequence>
<evidence type="ECO:0000313" key="1">
    <source>
        <dbReference type="EMBL" id="ACS21161.1"/>
    </source>
</evidence>
<protein>
    <submittedName>
        <fullName evidence="1">Uncharacterized protein</fullName>
    </submittedName>
</protein>
<dbReference type="AlphaFoldDB" id="C5CL10"/>
<organism evidence="1">
    <name type="scientific">Variovorax paradoxus (strain S110)</name>
    <dbReference type="NCBI Taxonomy" id="543728"/>
    <lineage>
        <taxon>Bacteria</taxon>
        <taxon>Pseudomonadati</taxon>
        <taxon>Pseudomonadota</taxon>
        <taxon>Betaproteobacteria</taxon>
        <taxon>Burkholderiales</taxon>
        <taxon>Comamonadaceae</taxon>
        <taxon>Variovorax</taxon>
    </lineage>
</organism>
<dbReference type="HOGENOM" id="CLU_177484_0_0_4"/>
<dbReference type="OrthoDB" id="570299at2"/>
<dbReference type="EMBL" id="CP001635">
    <property type="protein sequence ID" value="ACS21161.1"/>
    <property type="molecule type" value="Genomic_DNA"/>
</dbReference>
<dbReference type="eggNOG" id="ENOG503121M">
    <property type="taxonomic scope" value="Bacteria"/>
</dbReference>
<reference evidence="1" key="1">
    <citation type="submission" date="2009-06" db="EMBL/GenBank/DDBJ databases">
        <title>Complete sequence of chromosome 1 of Variovorax paradoxus S110.</title>
        <authorList>
            <consortium name="US DOE Joint Genome Institute"/>
            <person name="Lucas S."/>
            <person name="Copeland A."/>
            <person name="Lapidus A."/>
            <person name="Glavina del Rio T."/>
            <person name="Tice H."/>
            <person name="Bruce D."/>
            <person name="Goodwin L."/>
            <person name="Pitluck S."/>
            <person name="Chertkov O."/>
            <person name="Brettin T."/>
            <person name="Detter J.C."/>
            <person name="Han C."/>
            <person name="Larimer F."/>
            <person name="Land M."/>
            <person name="Hauser L."/>
            <person name="Kyrpides N."/>
            <person name="Ovchinnikova G."/>
            <person name="Orwin P."/>
            <person name="Leadbetter J.R."/>
            <person name="Spain J.C."/>
            <person name="Han J.I."/>
        </authorList>
    </citation>
    <scope>NUCLEOTIDE SEQUENCE</scope>
    <source>
        <strain evidence="1">S110</strain>
    </source>
</reference>